<keyword evidence="5" id="KW-1185">Reference proteome</keyword>
<evidence type="ECO:0000259" key="3">
    <source>
        <dbReference type="Pfam" id="PF00582"/>
    </source>
</evidence>
<organism evidence="4 5">
    <name type="scientific">Streptomyces lunaelactis</name>
    <dbReference type="NCBI Taxonomy" id="1535768"/>
    <lineage>
        <taxon>Bacteria</taxon>
        <taxon>Bacillati</taxon>
        <taxon>Actinomycetota</taxon>
        <taxon>Actinomycetes</taxon>
        <taxon>Kitasatosporales</taxon>
        <taxon>Streptomycetaceae</taxon>
        <taxon>Streptomyces</taxon>
    </lineage>
</organism>
<evidence type="ECO:0000256" key="2">
    <source>
        <dbReference type="SAM" id="MobiDB-lite"/>
    </source>
</evidence>
<dbReference type="GeneID" id="55660516"/>
<comment type="similarity">
    <text evidence="1">Belongs to the universal stress protein A family.</text>
</comment>
<proteinExistence type="inferred from homology"/>
<feature type="region of interest" description="Disordered" evidence="2">
    <location>
        <begin position="141"/>
        <end position="160"/>
    </location>
</feature>
<feature type="domain" description="UspA" evidence="3">
    <location>
        <begin position="163"/>
        <end position="301"/>
    </location>
</feature>
<dbReference type="KEGG" id="slk:SLUN_35290"/>
<dbReference type="Pfam" id="PF00582">
    <property type="entry name" value="Usp"/>
    <property type="match status" value="2"/>
</dbReference>
<dbReference type="Proteomes" id="UP000244201">
    <property type="component" value="Chromosome"/>
</dbReference>
<feature type="domain" description="UspA" evidence="3">
    <location>
        <begin position="1"/>
        <end position="136"/>
    </location>
</feature>
<dbReference type="OrthoDB" id="4867015at2"/>
<evidence type="ECO:0000313" key="4">
    <source>
        <dbReference type="EMBL" id="AVZ77823.1"/>
    </source>
</evidence>
<dbReference type="AlphaFoldDB" id="A0A2R4TFD6"/>
<dbReference type="PANTHER" id="PTHR46268:SF6">
    <property type="entry name" value="UNIVERSAL STRESS PROTEIN UP12"/>
    <property type="match status" value="1"/>
</dbReference>
<dbReference type="InterPro" id="IPR014729">
    <property type="entry name" value="Rossmann-like_a/b/a_fold"/>
</dbReference>
<gene>
    <name evidence="4" type="ORF">SLUN_35290</name>
</gene>
<sequence>MHRHVVAGIDGSPESLAATHWAAREALRRGLSLRLVHAWQWQPRPPIYVPAGTTQRYWAHRTLSQASDSVRASHPALRIDDESVAESPVTALLTAAEQAEMLVLGSRGLSGVPGFLVGSVSQAVVARAPRPVVLVRAGEEAADEQFPAPEGASPDRDSVKTPYRNIVLGLDTSSPCDELIEFAFDTAQHRGAALRVIHTFSAPPPFAAIDQLVPTPGPELLAEHEHAVSAALHPWREKFPQVTVTGTVTEGRAASELTRASTGAGLVVVGRHIRAGHLGIHIGPVAHAVLHHVGCPVAVVPHV</sequence>
<evidence type="ECO:0000256" key="1">
    <source>
        <dbReference type="ARBA" id="ARBA00008791"/>
    </source>
</evidence>
<dbReference type="PRINTS" id="PR01438">
    <property type="entry name" value="UNVRSLSTRESS"/>
</dbReference>
<dbReference type="RefSeq" id="WP_108155112.1">
    <property type="nucleotide sequence ID" value="NZ_CP026304.1"/>
</dbReference>
<accession>A0A2R4TFD6</accession>
<evidence type="ECO:0000313" key="5">
    <source>
        <dbReference type="Proteomes" id="UP000244201"/>
    </source>
</evidence>
<dbReference type="InterPro" id="IPR006016">
    <property type="entry name" value="UspA"/>
</dbReference>
<dbReference type="PANTHER" id="PTHR46268">
    <property type="entry name" value="STRESS RESPONSE PROTEIN NHAX"/>
    <property type="match status" value="1"/>
</dbReference>
<dbReference type="Gene3D" id="3.40.50.620">
    <property type="entry name" value="HUPs"/>
    <property type="match status" value="2"/>
</dbReference>
<protein>
    <submittedName>
        <fullName evidence="4">Universal stress protein</fullName>
    </submittedName>
</protein>
<dbReference type="EMBL" id="CP026304">
    <property type="protein sequence ID" value="AVZ77823.1"/>
    <property type="molecule type" value="Genomic_DNA"/>
</dbReference>
<dbReference type="SUPFAM" id="SSF52402">
    <property type="entry name" value="Adenine nucleotide alpha hydrolases-like"/>
    <property type="match status" value="2"/>
</dbReference>
<reference evidence="4 5" key="1">
    <citation type="submission" date="2018-01" db="EMBL/GenBank/DDBJ databases">
        <title>Complete genome sequence of Streptomyces lunaelactis MM109T, a Ferroverdin A producer isolated from cave moonmilk deposits.</title>
        <authorList>
            <person name="Naome A."/>
            <person name="Martinet L."/>
            <person name="Maciejewska M."/>
            <person name="Anderssen S."/>
            <person name="Adam D."/>
            <person name="Tenconi E."/>
            <person name="Deflandre B."/>
            <person name="Arguelles-Arias A."/>
            <person name="Calusinska M."/>
            <person name="Copieters W."/>
            <person name="Karim L."/>
            <person name="Hanikenne M."/>
            <person name="Baurain D."/>
            <person name="van Wezel G."/>
            <person name="Smargiasso N."/>
            <person name="de Pauw E."/>
            <person name="Delfosse P."/>
            <person name="Rigali S."/>
        </authorList>
    </citation>
    <scope>NUCLEOTIDE SEQUENCE [LARGE SCALE GENOMIC DNA]</scope>
    <source>
        <strain evidence="4 5">MM109</strain>
    </source>
</reference>
<dbReference type="InterPro" id="IPR006015">
    <property type="entry name" value="Universal_stress_UspA"/>
</dbReference>
<name>A0A2R4TFD6_9ACTN</name>